<keyword evidence="1" id="KW-0812">Transmembrane</keyword>
<accession>A0AAD3SNV2</accession>
<sequence length="100" mass="10993">MLTEAIVVLRFSYDLQHVLLTGDYSGAGDNRADWKYGLDMVSVPCNASLGLLLHLSLPLGVCCIFFGFICLGFLNQQMDDGANRLANVAVRIQDAPLFIR</sequence>
<evidence type="ECO:0000313" key="3">
    <source>
        <dbReference type="Proteomes" id="UP001279734"/>
    </source>
</evidence>
<evidence type="ECO:0000313" key="2">
    <source>
        <dbReference type="EMBL" id="GMH13937.1"/>
    </source>
</evidence>
<feature type="transmembrane region" description="Helical" evidence="1">
    <location>
        <begin position="51"/>
        <end position="74"/>
    </location>
</feature>
<gene>
    <name evidence="2" type="ORF">Nepgr_015778</name>
</gene>
<keyword evidence="3" id="KW-1185">Reference proteome</keyword>
<comment type="caution">
    <text evidence="2">The sequence shown here is derived from an EMBL/GenBank/DDBJ whole genome shotgun (WGS) entry which is preliminary data.</text>
</comment>
<name>A0AAD3SNV2_NEPGR</name>
<organism evidence="2 3">
    <name type="scientific">Nepenthes gracilis</name>
    <name type="common">Slender pitcher plant</name>
    <dbReference type="NCBI Taxonomy" id="150966"/>
    <lineage>
        <taxon>Eukaryota</taxon>
        <taxon>Viridiplantae</taxon>
        <taxon>Streptophyta</taxon>
        <taxon>Embryophyta</taxon>
        <taxon>Tracheophyta</taxon>
        <taxon>Spermatophyta</taxon>
        <taxon>Magnoliopsida</taxon>
        <taxon>eudicotyledons</taxon>
        <taxon>Gunneridae</taxon>
        <taxon>Pentapetalae</taxon>
        <taxon>Caryophyllales</taxon>
        <taxon>Nepenthaceae</taxon>
        <taxon>Nepenthes</taxon>
    </lineage>
</organism>
<keyword evidence="1" id="KW-1133">Transmembrane helix</keyword>
<proteinExistence type="predicted"/>
<reference evidence="2" key="1">
    <citation type="submission" date="2023-05" db="EMBL/GenBank/DDBJ databases">
        <title>Nepenthes gracilis genome sequencing.</title>
        <authorList>
            <person name="Fukushima K."/>
        </authorList>
    </citation>
    <scope>NUCLEOTIDE SEQUENCE</scope>
    <source>
        <strain evidence="2">SING2019-196</strain>
    </source>
</reference>
<protein>
    <submittedName>
        <fullName evidence="2">Uncharacterized protein</fullName>
    </submittedName>
</protein>
<dbReference type="Proteomes" id="UP001279734">
    <property type="component" value="Unassembled WGS sequence"/>
</dbReference>
<dbReference type="EMBL" id="BSYO01000013">
    <property type="protein sequence ID" value="GMH13937.1"/>
    <property type="molecule type" value="Genomic_DNA"/>
</dbReference>
<keyword evidence="1" id="KW-0472">Membrane</keyword>
<evidence type="ECO:0000256" key="1">
    <source>
        <dbReference type="SAM" id="Phobius"/>
    </source>
</evidence>
<dbReference type="AlphaFoldDB" id="A0AAD3SNV2"/>